<feature type="region of interest" description="Disordered" evidence="1">
    <location>
        <begin position="1"/>
        <end position="33"/>
    </location>
</feature>
<proteinExistence type="predicted"/>
<evidence type="ECO:0000256" key="1">
    <source>
        <dbReference type="SAM" id="MobiDB-lite"/>
    </source>
</evidence>
<accession>A0A2P6MDF4</accession>
<dbReference type="AlphaFoldDB" id="A0A2P6MDF4"/>
<reference evidence="2 3" key="1">
    <citation type="submission" date="2018-03" db="EMBL/GenBank/DDBJ databases">
        <title>Bacillus urumqiensis sp. nov., a moderately haloalkaliphilic bacterium isolated from a salt lake.</title>
        <authorList>
            <person name="Zhao B."/>
            <person name="Liao Z."/>
        </authorList>
    </citation>
    <scope>NUCLEOTIDE SEQUENCE [LARGE SCALE GENOMIC DNA]</scope>
    <source>
        <strain evidence="2 3">BZ-SZ-XJ18</strain>
    </source>
</reference>
<organism evidence="2 3">
    <name type="scientific">Alkalicoccus urumqiensis</name>
    <name type="common">Bacillus urumqiensis</name>
    <dbReference type="NCBI Taxonomy" id="1548213"/>
    <lineage>
        <taxon>Bacteria</taxon>
        <taxon>Bacillati</taxon>
        <taxon>Bacillota</taxon>
        <taxon>Bacilli</taxon>
        <taxon>Bacillales</taxon>
        <taxon>Bacillaceae</taxon>
        <taxon>Alkalicoccus</taxon>
    </lineage>
</organism>
<dbReference type="Proteomes" id="UP000243650">
    <property type="component" value="Unassembled WGS sequence"/>
</dbReference>
<protein>
    <submittedName>
        <fullName evidence="2">Uncharacterized protein</fullName>
    </submittedName>
</protein>
<dbReference type="EMBL" id="PVNS01000019">
    <property type="protein sequence ID" value="PRO64321.1"/>
    <property type="molecule type" value="Genomic_DNA"/>
</dbReference>
<dbReference type="RefSeq" id="WP_105960375.1">
    <property type="nucleotide sequence ID" value="NZ_PVNS01000019.1"/>
</dbReference>
<sequence length="70" mass="7352">MHGYEVLSSCSTRSGSFTPAEESEDQLSSEGLPGLVARDQGASAFQIPSGTFTAAGAGRKRELIQQTSLF</sequence>
<keyword evidence="3" id="KW-1185">Reference proteome</keyword>
<evidence type="ECO:0000313" key="3">
    <source>
        <dbReference type="Proteomes" id="UP000243650"/>
    </source>
</evidence>
<name>A0A2P6MDF4_ALKUR</name>
<evidence type="ECO:0000313" key="2">
    <source>
        <dbReference type="EMBL" id="PRO64321.1"/>
    </source>
</evidence>
<comment type="caution">
    <text evidence="2">The sequence shown here is derived from an EMBL/GenBank/DDBJ whole genome shotgun (WGS) entry which is preliminary data.</text>
</comment>
<gene>
    <name evidence="2" type="ORF">C6I21_15410</name>
</gene>
<feature type="compositionally biased region" description="Polar residues" evidence="1">
    <location>
        <begin position="8"/>
        <end position="17"/>
    </location>
</feature>